<evidence type="ECO:0000313" key="1">
    <source>
        <dbReference type="EMBL" id="MFI2475925.1"/>
    </source>
</evidence>
<evidence type="ECO:0008006" key="3">
    <source>
        <dbReference type="Google" id="ProtNLM"/>
    </source>
</evidence>
<comment type="caution">
    <text evidence="1">The sequence shown here is derived from an EMBL/GenBank/DDBJ whole genome shotgun (WGS) entry which is preliminary data.</text>
</comment>
<dbReference type="Proteomes" id="UP001611415">
    <property type="component" value="Unassembled WGS sequence"/>
</dbReference>
<protein>
    <recommendedName>
        <fullName evidence="3">DUF397 domain-containing protein</fullName>
    </recommendedName>
</protein>
<evidence type="ECO:0000313" key="2">
    <source>
        <dbReference type="Proteomes" id="UP001611415"/>
    </source>
</evidence>
<proteinExistence type="predicted"/>
<organism evidence="1 2">
    <name type="scientific">Nocardia xishanensis</name>
    <dbReference type="NCBI Taxonomy" id="238964"/>
    <lineage>
        <taxon>Bacteria</taxon>
        <taxon>Bacillati</taxon>
        <taxon>Actinomycetota</taxon>
        <taxon>Actinomycetes</taxon>
        <taxon>Mycobacteriales</taxon>
        <taxon>Nocardiaceae</taxon>
        <taxon>Nocardia</taxon>
    </lineage>
</organism>
<dbReference type="EMBL" id="JBIRYO010000014">
    <property type="protein sequence ID" value="MFI2475925.1"/>
    <property type="molecule type" value="Genomic_DNA"/>
</dbReference>
<accession>A0ABW7X481</accession>
<gene>
    <name evidence="1" type="ORF">ACH49W_21335</name>
</gene>
<dbReference type="RefSeq" id="WP_357411386.1">
    <property type="nucleotide sequence ID" value="NZ_JBEYCD010000030.1"/>
</dbReference>
<keyword evidence="2" id="KW-1185">Reference proteome</keyword>
<reference evidence="1 2" key="1">
    <citation type="submission" date="2024-10" db="EMBL/GenBank/DDBJ databases">
        <title>The Natural Products Discovery Center: Release of the First 8490 Sequenced Strains for Exploring Actinobacteria Biosynthetic Diversity.</title>
        <authorList>
            <person name="Kalkreuter E."/>
            <person name="Kautsar S.A."/>
            <person name="Yang D."/>
            <person name="Bader C.D."/>
            <person name="Teijaro C.N."/>
            <person name="Fluegel L."/>
            <person name="Davis C.M."/>
            <person name="Simpson J.R."/>
            <person name="Lauterbach L."/>
            <person name="Steele A.D."/>
            <person name="Gui C."/>
            <person name="Meng S."/>
            <person name="Li G."/>
            <person name="Viehrig K."/>
            <person name="Ye F."/>
            <person name="Su P."/>
            <person name="Kiefer A.F."/>
            <person name="Nichols A."/>
            <person name="Cepeda A.J."/>
            <person name="Yan W."/>
            <person name="Fan B."/>
            <person name="Jiang Y."/>
            <person name="Adhikari A."/>
            <person name="Zheng C.-J."/>
            <person name="Schuster L."/>
            <person name="Cowan T.M."/>
            <person name="Smanski M.J."/>
            <person name="Chevrette M.G."/>
            <person name="De Carvalho L.P.S."/>
            <person name="Shen B."/>
        </authorList>
    </citation>
    <scope>NUCLEOTIDE SEQUENCE [LARGE SCALE GENOMIC DNA]</scope>
    <source>
        <strain evidence="1 2">NPDC019275</strain>
    </source>
</reference>
<sequence>MRLRFLGKCGSNQGGCPTLYATDRDTYVVQGWRTNDEATVEIPHSLLGFAEPDTFVGAMMADTGRGTFTVSGRPLVDPETLAHMSLAIDETAIEVPKRERTFYGAVDHGR</sequence>
<name>A0ABW7X481_9NOCA</name>